<dbReference type="PANTHER" id="PTHR30307">
    <property type="entry name" value="S-ADENOSYLMETHIONINE:TRNA RIBOSYLTRANSFERASE-ISOMERASE"/>
    <property type="match status" value="1"/>
</dbReference>
<dbReference type="Gene3D" id="3.40.1780.10">
    <property type="entry name" value="QueA-like"/>
    <property type="match status" value="2"/>
</dbReference>
<evidence type="ECO:0000256" key="2">
    <source>
        <dbReference type="ARBA" id="ARBA00022679"/>
    </source>
</evidence>
<evidence type="ECO:0000313" key="6">
    <source>
        <dbReference type="Proteomes" id="UP000241444"/>
    </source>
</evidence>
<dbReference type="OrthoDB" id="9783887at2"/>
<gene>
    <name evidence="5" type="ORF">CU102_24865</name>
</gene>
<dbReference type="Pfam" id="PF02547">
    <property type="entry name" value="Queuosine_synth"/>
    <property type="match status" value="1"/>
</dbReference>
<dbReference type="Gene3D" id="2.40.10.240">
    <property type="entry name" value="QueA-like"/>
    <property type="match status" value="1"/>
</dbReference>
<dbReference type="EMBL" id="PGGO01000027">
    <property type="protein sequence ID" value="PSH62966.1"/>
    <property type="molecule type" value="Genomic_DNA"/>
</dbReference>
<sequence length="397" mass="42887">MITDNRSDRRSARLFVVEADGTMRDLPRTRLATLFDPGDLIVANDAATLPASLHGTHVPSGEAIEIRLAGWLSLPDPTRFVAIAFGSGDHRTRTEDRLPPPALSTGDRLRLGPLEAVVERLLDHPRLLELYFPGIRAAVLAGMAQHGQPIQYAHAPEPLALWDVWTKIAARPFAFEAPSAGFALDWRTLQAWRRRDVGFAALTHAAGVSSTGDPALDSRLPLDEPYRIPERTAAQVARAKLRGSRIIAIGTSVVRALEAAANADGSVRAGNGTATGRIARGTLLRVVDAILTGVHQPGESHFELLRAFADDALLAEASAALSASRYRAHEFGDSVLLNCQPLLRSARTEPARGARGEASRSTVFLALGALEVKIQPMASLIRLRSRRSLKITHPDML</sequence>
<evidence type="ECO:0000256" key="3">
    <source>
        <dbReference type="ARBA" id="ARBA00022691"/>
    </source>
</evidence>
<organism evidence="5 6">
    <name type="scientific">Phyllobacterium brassicacearum</name>
    <dbReference type="NCBI Taxonomy" id="314235"/>
    <lineage>
        <taxon>Bacteria</taxon>
        <taxon>Pseudomonadati</taxon>
        <taxon>Pseudomonadota</taxon>
        <taxon>Alphaproteobacteria</taxon>
        <taxon>Hyphomicrobiales</taxon>
        <taxon>Phyllobacteriaceae</taxon>
        <taxon>Phyllobacterium</taxon>
    </lineage>
</organism>
<dbReference type="GO" id="GO:0008616">
    <property type="term" value="P:tRNA queuosine(34) biosynthetic process"/>
    <property type="evidence" value="ECO:0007669"/>
    <property type="project" value="UniProtKB-KW"/>
</dbReference>
<dbReference type="InterPro" id="IPR042118">
    <property type="entry name" value="QueA_dom1"/>
</dbReference>
<reference evidence="6" key="1">
    <citation type="submission" date="2017-11" db="EMBL/GenBank/DDBJ databases">
        <authorList>
            <person name="Kuznetsova I."/>
            <person name="Sazanova A."/>
            <person name="Chirak E."/>
            <person name="Safronova V."/>
            <person name="Willems A."/>
        </authorList>
    </citation>
    <scope>NUCLEOTIDE SEQUENCE [LARGE SCALE GENOMIC DNA]</scope>
    <source>
        <strain evidence="6">STM 196</strain>
    </source>
</reference>
<keyword evidence="4" id="KW-0671">Queuosine biosynthesis</keyword>
<dbReference type="GO" id="GO:0051075">
    <property type="term" value="F:S-adenosylmethionine:tRNA ribosyltransferase-isomerase activity"/>
    <property type="evidence" value="ECO:0007669"/>
    <property type="project" value="TreeGrafter"/>
</dbReference>
<name>A0A2P7B928_9HYPH</name>
<keyword evidence="2 5" id="KW-0808">Transferase</keyword>
<evidence type="ECO:0000313" key="5">
    <source>
        <dbReference type="EMBL" id="PSH62966.1"/>
    </source>
</evidence>
<dbReference type="Proteomes" id="UP000241444">
    <property type="component" value="Unassembled WGS sequence"/>
</dbReference>
<keyword evidence="1" id="KW-0963">Cytoplasm</keyword>
<dbReference type="InterPro" id="IPR042119">
    <property type="entry name" value="QueA_dom2"/>
</dbReference>
<dbReference type="InterPro" id="IPR036100">
    <property type="entry name" value="QueA_sf"/>
</dbReference>
<dbReference type="PANTHER" id="PTHR30307:SF0">
    <property type="entry name" value="S-ADENOSYLMETHIONINE:TRNA RIBOSYLTRANSFERASE-ISOMERASE"/>
    <property type="match status" value="1"/>
</dbReference>
<keyword evidence="3" id="KW-0949">S-adenosyl-L-methionine</keyword>
<dbReference type="RefSeq" id="WP_106713763.1">
    <property type="nucleotide sequence ID" value="NZ_PGGO01000027.1"/>
</dbReference>
<keyword evidence="6" id="KW-1185">Reference proteome</keyword>
<protein>
    <submittedName>
        <fullName evidence="5">S-adenosylmethionine tRNA ribosyltransferase</fullName>
    </submittedName>
</protein>
<dbReference type="SUPFAM" id="SSF111337">
    <property type="entry name" value="QueA-like"/>
    <property type="match status" value="1"/>
</dbReference>
<comment type="caution">
    <text evidence="5">The sequence shown here is derived from an EMBL/GenBank/DDBJ whole genome shotgun (WGS) entry which is preliminary data.</text>
</comment>
<dbReference type="AlphaFoldDB" id="A0A2P7B928"/>
<evidence type="ECO:0000256" key="4">
    <source>
        <dbReference type="ARBA" id="ARBA00022785"/>
    </source>
</evidence>
<evidence type="ECO:0000256" key="1">
    <source>
        <dbReference type="ARBA" id="ARBA00022490"/>
    </source>
</evidence>
<proteinExistence type="predicted"/>
<dbReference type="InterPro" id="IPR003699">
    <property type="entry name" value="QueA"/>
</dbReference>
<accession>A0A2P7B928</accession>